<dbReference type="EMBL" id="JNAD02000009">
    <property type="protein sequence ID" value="RKM94119.1"/>
    <property type="molecule type" value="Genomic_DNA"/>
</dbReference>
<name>A0A420V0T9_9ACTN</name>
<comment type="caution">
    <text evidence="3">The sequence shown here is derived from an EMBL/GenBank/DDBJ whole genome shotgun (WGS) entry which is preliminary data.</text>
</comment>
<organism evidence="3 4">
    <name type="scientific">Streptomyces xinghaiensis</name>
    <dbReference type="NCBI Taxonomy" id="1038928"/>
    <lineage>
        <taxon>Bacteria</taxon>
        <taxon>Bacillati</taxon>
        <taxon>Actinomycetota</taxon>
        <taxon>Actinomycetes</taxon>
        <taxon>Kitasatosporales</taxon>
        <taxon>Streptomycetaceae</taxon>
        <taxon>Streptomyces</taxon>
    </lineage>
</organism>
<evidence type="ECO:0000256" key="1">
    <source>
        <dbReference type="SAM" id="MobiDB-lite"/>
    </source>
</evidence>
<reference evidence="3 4" key="1">
    <citation type="journal article" date="2014" name="Genome Announc.">
        <title>Draft Genome Sequence of Streptomyces fradiae ATCC 19609, a Strain Highly Sensitive to Antibiotics.</title>
        <authorList>
            <person name="Bekker O.B."/>
            <person name="Klimina K.M."/>
            <person name="Vatlin A.A."/>
            <person name="Zakharevich N.V."/>
            <person name="Kasianov A.S."/>
            <person name="Danilenko V.N."/>
        </authorList>
    </citation>
    <scope>NUCLEOTIDE SEQUENCE [LARGE SCALE GENOMIC DNA]</scope>
    <source>
        <strain evidence="3 4">ATCC 19609</strain>
    </source>
</reference>
<evidence type="ECO:0000259" key="2">
    <source>
        <dbReference type="Pfam" id="PF12680"/>
    </source>
</evidence>
<evidence type="ECO:0000313" key="3">
    <source>
        <dbReference type="EMBL" id="RKM94119.1"/>
    </source>
</evidence>
<dbReference type="RefSeq" id="WP_078649685.1">
    <property type="nucleotide sequence ID" value="NZ_CP134822.1"/>
</dbReference>
<dbReference type="InterPro" id="IPR032710">
    <property type="entry name" value="NTF2-like_dom_sf"/>
</dbReference>
<sequence length="165" mass="17204">MLNRTGASGSSTVSGGSGPVGRSGEEAGEAATRQTVREFLRRVTERDPDRIAALYAEEVDWMVAENPAVPWIKPRPTRADVAGHWADLAAHTVNGEGWATVGAIVVDGPEAVVTGELGGTVAATGKTFRSPFALRLTVENGLITRHHVYEDSLAVAAACTPDAAA</sequence>
<accession>A0A420V0T9</accession>
<feature type="compositionally biased region" description="Low complexity" evidence="1">
    <location>
        <begin position="1"/>
        <end position="14"/>
    </location>
</feature>
<protein>
    <submittedName>
        <fullName evidence="3">Ketosteroid isomerase</fullName>
    </submittedName>
</protein>
<keyword evidence="4" id="KW-1185">Reference proteome</keyword>
<evidence type="ECO:0000313" key="4">
    <source>
        <dbReference type="Proteomes" id="UP000028058"/>
    </source>
</evidence>
<dbReference type="SUPFAM" id="SSF54427">
    <property type="entry name" value="NTF2-like"/>
    <property type="match status" value="1"/>
</dbReference>
<dbReference type="OrthoDB" id="8722217at2"/>
<feature type="region of interest" description="Disordered" evidence="1">
    <location>
        <begin position="1"/>
        <end position="33"/>
    </location>
</feature>
<keyword evidence="3" id="KW-0413">Isomerase</keyword>
<feature type="domain" description="SnoaL-like" evidence="2">
    <location>
        <begin position="36"/>
        <end position="146"/>
    </location>
</feature>
<dbReference type="Proteomes" id="UP000028058">
    <property type="component" value="Unassembled WGS sequence"/>
</dbReference>
<dbReference type="AlphaFoldDB" id="A0A420V0T9"/>
<dbReference type="Gene3D" id="3.10.450.50">
    <property type="match status" value="1"/>
</dbReference>
<dbReference type="Pfam" id="PF12680">
    <property type="entry name" value="SnoaL_2"/>
    <property type="match status" value="1"/>
</dbReference>
<gene>
    <name evidence="3" type="ORF">SFRA_019485</name>
</gene>
<dbReference type="GO" id="GO:0016853">
    <property type="term" value="F:isomerase activity"/>
    <property type="evidence" value="ECO:0007669"/>
    <property type="project" value="UniProtKB-KW"/>
</dbReference>
<dbReference type="InterPro" id="IPR037401">
    <property type="entry name" value="SnoaL-like"/>
</dbReference>
<proteinExistence type="predicted"/>